<gene>
    <name evidence="2" type="ORF">QO014_001314</name>
</gene>
<protein>
    <submittedName>
        <fullName evidence="2">Uncharacterized protein</fullName>
    </submittedName>
</protein>
<feature type="compositionally biased region" description="Basic residues" evidence="1">
    <location>
        <begin position="1"/>
        <end position="13"/>
    </location>
</feature>
<dbReference type="EMBL" id="JAUSVO010000002">
    <property type="protein sequence ID" value="MDQ0436929.1"/>
    <property type="molecule type" value="Genomic_DNA"/>
</dbReference>
<name>A0ABU0H3Q1_9HYPH</name>
<evidence type="ECO:0000256" key="1">
    <source>
        <dbReference type="SAM" id="MobiDB-lite"/>
    </source>
</evidence>
<keyword evidence="3" id="KW-1185">Reference proteome</keyword>
<organism evidence="2 3">
    <name type="scientific">Kaistia dalseonensis</name>
    <dbReference type="NCBI Taxonomy" id="410840"/>
    <lineage>
        <taxon>Bacteria</taxon>
        <taxon>Pseudomonadati</taxon>
        <taxon>Pseudomonadota</taxon>
        <taxon>Alphaproteobacteria</taxon>
        <taxon>Hyphomicrobiales</taxon>
        <taxon>Kaistiaceae</taxon>
        <taxon>Kaistia</taxon>
    </lineage>
</organism>
<evidence type="ECO:0000313" key="2">
    <source>
        <dbReference type="EMBL" id="MDQ0436929.1"/>
    </source>
</evidence>
<feature type="region of interest" description="Disordered" evidence="1">
    <location>
        <begin position="1"/>
        <end position="57"/>
    </location>
</feature>
<sequence>MSHPVRLSKRHQHPLSVIPAETGTHSSTRRRKLNGSRVKPGMTAVRGAGSVPNRNQV</sequence>
<proteinExistence type="predicted"/>
<reference evidence="2 3" key="1">
    <citation type="submission" date="2023-07" db="EMBL/GenBank/DDBJ databases">
        <title>Genomic Encyclopedia of Type Strains, Phase IV (KMG-IV): sequencing the most valuable type-strain genomes for metagenomic binning, comparative biology and taxonomic classification.</title>
        <authorList>
            <person name="Goeker M."/>
        </authorList>
    </citation>
    <scope>NUCLEOTIDE SEQUENCE [LARGE SCALE GENOMIC DNA]</scope>
    <source>
        <strain evidence="2 3">B6-8</strain>
    </source>
</reference>
<comment type="caution">
    <text evidence="2">The sequence shown here is derived from an EMBL/GenBank/DDBJ whole genome shotgun (WGS) entry which is preliminary data.</text>
</comment>
<evidence type="ECO:0000313" key="3">
    <source>
        <dbReference type="Proteomes" id="UP001241603"/>
    </source>
</evidence>
<dbReference type="Proteomes" id="UP001241603">
    <property type="component" value="Unassembled WGS sequence"/>
</dbReference>
<accession>A0ABU0H3Q1</accession>